<dbReference type="PANTHER" id="PTHR44085">
    <property type="entry name" value="SEPIAPTERIN REDUCTASE"/>
    <property type="match status" value="1"/>
</dbReference>
<dbReference type="InterPro" id="IPR006393">
    <property type="entry name" value="Sepiapterin_red"/>
</dbReference>
<evidence type="ECO:0000256" key="5">
    <source>
        <dbReference type="ARBA" id="ARBA00019170"/>
    </source>
</evidence>
<reference evidence="9" key="3">
    <citation type="submission" date="2025-09" db="UniProtKB">
        <authorList>
            <consortium name="Ensembl"/>
        </authorList>
    </citation>
    <scope>IDENTIFICATION</scope>
</reference>
<dbReference type="OrthoDB" id="153074at2759"/>
<dbReference type="GO" id="GO:0004757">
    <property type="term" value="F:sepiapterin reductase (NADP+) activity"/>
    <property type="evidence" value="ECO:0007669"/>
    <property type="project" value="UniProtKB-EC"/>
</dbReference>
<dbReference type="InterPro" id="IPR002347">
    <property type="entry name" value="SDR_fam"/>
</dbReference>
<comment type="similarity">
    <text evidence="2">Belongs to the sepiapterin reductase family.</text>
</comment>
<evidence type="ECO:0000256" key="2">
    <source>
        <dbReference type="ARBA" id="ARBA00010483"/>
    </source>
</evidence>
<evidence type="ECO:0000256" key="3">
    <source>
        <dbReference type="ARBA" id="ARBA00011738"/>
    </source>
</evidence>
<dbReference type="InterPro" id="IPR051721">
    <property type="entry name" value="Biopterin_syn/organic_redct"/>
</dbReference>
<evidence type="ECO:0000256" key="1">
    <source>
        <dbReference type="ARBA" id="ARBA00004496"/>
    </source>
</evidence>
<evidence type="ECO:0000313" key="10">
    <source>
        <dbReference type="Proteomes" id="UP000694620"/>
    </source>
</evidence>
<gene>
    <name evidence="9" type="primary">SPR</name>
    <name evidence="9" type="synonym">LOC114654249</name>
</gene>
<accession>A0A8C4S4W1</accession>
<dbReference type="AlphaFoldDB" id="A0A8C4S4W1"/>
<proteinExistence type="inferred from homology"/>
<organism evidence="9 10">
    <name type="scientific">Erpetoichthys calabaricus</name>
    <name type="common">Rope fish</name>
    <name type="synonym">Calamoichthys calabaricus</name>
    <dbReference type="NCBI Taxonomy" id="27687"/>
    <lineage>
        <taxon>Eukaryota</taxon>
        <taxon>Metazoa</taxon>
        <taxon>Chordata</taxon>
        <taxon>Craniata</taxon>
        <taxon>Vertebrata</taxon>
        <taxon>Euteleostomi</taxon>
        <taxon>Actinopterygii</taxon>
        <taxon>Polypteriformes</taxon>
        <taxon>Polypteridae</taxon>
        <taxon>Erpetoichthys</taxon>
    </lineage>
</organism>
<dbReference type="Proteomes" id="UP000694620">
    <property type="component" value="Chromosome 7"/>
</dbReference>
<comment type="subunit">
    <text evidence="3">Homodimer.</text>
</comment>
<dbReference type="CDD" id="cd05367">
    <property type="entry name" value="SPR-like_SDR_c"/>
    <property type="match status" value="1"/>
</dbReference>
<sequence>MEVIDLGKALCVITGASRGFGYCLALHLSTLLKSGSILVLIARSEGKLRELQAEIRSSGVTEETLKIKNVAADLGKKEGVQEVVRVLTETETSSFNHMLLINNAASLGDISKFVVNLTDLEEVDQYFSFNFSSALCLTASLLKHFGKRSGLKRTVVNISSLCALKPFKSWSLYCSSKAARNMLFQVLAEEDPDIRVLNYAPGPLDTEMQVAARSQSGDPELRETYARLHESGQLISCSQSTSKLVHLLLKDQFKSGCHIDFYDV</sequence>
<evidence type="ECO:0000313" key="9">
    <source>
        <dbReference type="Ensembl" id="ENSECRP00000009477.1"/>
    </source>
</evidence>
<dbReference type="Pfam" id="PF00106">
    <property type="entry name" value="adh_short"/>
    <property type="match status" value="1"/>
</dbReference>
<keyword evidence="10" id="KW-1185">Reference proteome</keyword>
<dbReference type="InterPro" id="IPR036291">
    <property type="entry name" value="NAD(P)-bd_dom_sf"/>
</dbReference>
<evidence type="ECO:0000256" key="7">
    <source>
        <dbReference type="ARBA" id="ARBA00022857"/>
    </source>
</evidence>
<evidence type="ECO:0000256" key="8">
    <source>
        <dbReference type="ARBA" id="ARBA00023002"/>
    </source>
</evidence>
<evidence type="ECO:0000256" key="6">
    <source>
        <dbReference type="ARBA" id="ARBA00022490"/>
    </source>
</evidence>
<dbReference type="NCBIfam" id="TIGR01500">
    <property type="entry name" value="sepiapter_red"/>
    <property type="match status" value="1"/>
</dbReference>
<protein>
    <recommendedName>
        <fullName evidence="5">Sepiapterin reductase</fullName>
        <ecNumber evidence="4">1.1.1.153</ecNumber>
    </recommendedName>
</protein>
<dbReference type="Ensembl" id="ENSECRT00000009629.1">
    <property type="protein sequence ID" value="ENSECRP00000009477.1"/>
    <property type="gene ID" value="ENSECRG00000006342.1"/>
</dbReference>
<keyword evidence="6" id="KW-0963">Cytoplasm</keyword>
<dbReference type="PRINTS" id="PR00081">
    <property type="entry name" value="GDHRDH"/>
</dbReference>
<keyword evidence="8" id="KW-0560">Oxidoreductase</keyword>
<comment type="subcellular location">
    <subcellularLocation>
        <location evidence="1">Cytoplasm</location>
    </subcellularLocation>
</comment>
<dbReference type="GO" id="GO:0006729">
    <property type="term" value="P:tetrahydrobiopterin biosynthetic process"/>
    <property type="evidence" value="ECO:0007669"/>
    <property type="project" value="InterPro"/>
</dbReference>
<reference evidence="9" key="1">
    <citation type="submission" date="2021-06" db="EMBL/GenBank/DDBJ databases">
        <authorList>
            <consortium name="Wellcome Sanger Institute Data Sharing"/>
        </authorList>
    </citation>
    <scope>NUCLEOTIDE SEQUENCE [LARGE SCALE GENOMIC DNA]</scope>
</reference>
<dbReference type="SUPFAM" id="SSF51735">
    <property type="entry name" value="NAD(P)-binding Rossmann-fold domains"/>
    <property type="match status" value="1"/>
</dbReference>
<dbReference type="GeneTree" id="ENSGT00440000033609"/>
<name>A0A8C4S4W1_ERPCA</name>
<evidence type="ECO:0000256" key="4">
    <source>
        <dbReference type="ARBA" id="ARBA00013075"/>
    </source>
</evidence>
<dbReference type="GO" id="GO:0005737">
    <property type="term" value="C:cytoplasm"/>
    <property type="evidence" value="ECO:0007669"/>
    <property type="project" value="UniProtKB-SubCell"/>
</dbReference>
<dbReference type="PANTHER" id="PTHR44085:SF2">
    <property type="entry name" value="SEPIAPTERIN REDUCTASE"/>
    <property type="match status" value="1"/>
</dbReference>
<dbReference type="FunFam" id="3.40.50.720:FF:000259">
    <property type="entry name" value="Sepiapterin reductase"/>
    <property type="match status" value="1"/>
</dbReference>
<reference evidence="9" key="2">
    <citation type="submission" date="2025-08" db="UniProtKB">
        <authorList>
            <consortium name="Ensembl"/>
        </authorList>
    </citation>
    <scope>IDENTIFICATION</scope>
</reference>
<keyword evidence="7" id="KW-0521">NADP</keyword>
<dbReference type="EC" id="1.1.1.153" evidence="4"/>
<dbReference type="Gene3D" id="3.40.50.720">
    <property type="entry name" value="NAD(P)-binding Rossmann-like Domain"/>
    <property type="match status" value="1"/>
</dbReference>